<evidence type="ECO:0000256" key="4">
    <source>
        <dbReference type="ARBA" id="ARBA00022630"/>
    </source>
</evidence>
<evidence type="ECO:0000256" key="9">
    <source>
        <dbReference type="ARBA" id="ARBA00023014"/>
    </source>
</evidence>
<dbReference type="PRINTS" id="PR00411">
    <property type="entry name" value="PNDRDTASEI"/>
</dbReference>
<evidence type="ECO:0000256" key="7">
    <source>
        <dbReference type="ARBA" id="ARBA00023002"/>
    </source>
</evidence>
<keyword evidence="8" id="KW-0408">Iron</keyword>
<evidence type="ECO:0000256" key="18">
    <source>
        <dbReference type="ARBA" id="ARBA00049778"/>
    </source>
</evidence>
<evidence type="ECO:0000256" key="16">
    <source>
        <dbReference type="ARBA" id="ARBA00049723"/>
    </source>
</evidence>
<dbReference type="InterPro" id="IPR017900">
    <property type="entry name" value="4Fe4S_Fe_S_CS"/>
</dbReference>
<name>A0ABP6GZC4_9ACTN</name>
<evidence type="ECO:0000256" key="2">
    <source>
        <dbReference type="ARBA" id="ARBA00010790"/>
    </source>
</evidence>
<evidence type="ECO:0000256" key="6">
    <source>
        <dbReference type="ARBA" id="ARBA00022827"/>
    </source>
</evidence>
<keyword evidence="5" id="KW-0479">Metal-binding</keyword>
<dbReference type="EC" id="5.3.3.1" evidence="14"/>
<evidence type="ECO:0000259" key="19">
    <source>
        <dbReference type="Pfam" id="PF00732"/>
    </source>
</evidence>
<dbReference type="PANTHER" id="PTHR47470">
    <property type="entry name" value="CHOLESTEROL OXIDASE"/>
    <property type="match status" value="1"/>
</dbReference>
<dbReference type="InterPro" id="IPR000172">
    <property type="entry name" value="GMC_OxRdtase_N"/>
</dbReference>
<comment type="pathway">
    <text evidence="15">Steroid metabolism; cholesterol degradation.</text>
</comment>
<dbReference type="Pfam" id="PF13450">
    <property type="entry name" value="NAD_binding_8"/>
    <property type="match status" value="1"/>
</dbReference>
<evidence type="ECO:0000256" key="17">
    <source>
        <dbReference type="ARBA" id="ARBA00049744"/>
    </source>
</evidence>
<dbReference type="SUPFAM" id="SSF51905">
    <property type="entry name" value="FAD/NAD(P)-binding domain"/>
    <property type="match status" value="1"/>
</dbReference>
<dbReference type="PANTHER" id="PTHR47470:SF1">
    <property type="entry name" value="FAD-DEPENDENT OXIDOREDUCTASE 2 FAD BINDING DOMAIN-CONTAINING PROTEIN"/>
    <property type="match status" value="1"/>
</dbReference>
<accession>A0ABP6GZC4</accession>
<evidence type="ECO:0000256" key="11">
    <source>
        <dbReference type="ARBA" id="ARBA00023166"/>
    </source>
</evidence>
<keyword evidence="3" id="KW-0153">Cholesterol metabolism</keyword>
<dbReference type="InterPro" id="IPR036188">
    <property type="entry name" value="FAD/NAD-bd_sf"/>
</dbReference>
<keyword evidence="6" id="KW-0274">FAD</keyword>
<evidence type="ECO:0000256" key="14">
    <source>
        <dbReference type="ARBA" id="ARBA00038856"/>
    </source>
</evidence>
<evidence type="ECO:0000256" key="15">
    <source>
        <dbReference type="ARBA" id="ARBA00049645"/>
    </source>
</evidence>
<organism evidence="21 22">
    <name type="scientific">Actinocorallia aurantiaca</name>
    <dbReference type="NCBI Taxonomy" id="46204"/>
    <lineage>
        <taxon>Bacteria</taxon>
        <taxon>Bacillati</taxon>
        <taxon>Actinomycetota</taxon>
        <taxon>Actinomycetes</taxon>
        <taxon>Streptosporangiales</taxon>
        <taxon>Thermomonosporaceae</taxon>
        <taxon>Actinocorallia</taxon>
    </lineage>
</organism>
<dbReference type="PROSITE" id="PS00198">
    <property type="entry name" value="4FE4S_FER_1"/>
    <property type="match status" value="1"/>
</dbReference>
<dbReference type="RefSeq" id="WP_344453646.1">
    <property type="nucleotide sequence ID" value="NZ_BAAATZ010000024.1"/>
</dbReference>
<dbReference type="EMBL" id="BAAATZ010000024">
    <property type="protein sequence ID" value="GAA2732928.1"/>
    <property type="molecule type" value="Genomic_DNA"/>
</dbReference>
<dbReference type="EC" id="1.1.3.6" evidence="16"/>
<keyword evidence="13" id="KW-0413">Isomerase</keyword>
<evidence type="ECO:0000256" key="1">
    <source>
        <dbReference type="ARBA" id="ARBA00001974"/>
    </source>
</evidence>
<feature type="domain" description="Glucose-methanol-choline oxidoreductase N-terminal" evidence="19">
    <location>
        <begin position="189"/>
        <end position="278"/>
    </location>
</feature>
<dbReference type="InterPro" id="IPR007867">
    <property type="entry name" value="GMC_OxRtase_C"/>
</dbReference>
<dbReference type="Pfam" id="PF00732">
    <property type="entry name" value="GMC_oxred_N"/>
    <property type="match status" value="1"/>
</dbReference>
<proteinExistence type="inferred from homology"/>
<protein>
    <recommendedName>
        <fullName evidence="17">Cholesterol oxidase</fullName>
        <ecNumber evidence="16">1.1.3.6</ecNumber>
        <ecNumber evidence="14">5.3.3.1</ecNumber>
    </recommendedName>
    <alternativeName>
        <fullName evidence="18">Cholesterol isomerase</fullName>
    </alternativeName>
</protein>
<evidence type="ECO:0000256" key="13">
    <source>
        <dbReference type="ARBA" id="ARBA00023235"/>
    </source>
</evidence>
<evidence type="ECO:0000313" key="21">
    <source>
        <dbReference type="EMBL" id="GAA2732928.1"/>
    </source>
</evidence>
<keyword evidence="9" id="KW-0411">Iron-sulfur</keyword>
<evidence type="ECO:0000313" key="22">
    <source>
        <dbReference type="Proteomes" id="UP001501842"/>
    </source>
</evidence>
<dbReference type="Pfam" id="PF05199">
    <property type="entry name" value="GMC_oxred_C"/>
    <property type="match status" value="1"/>
</dbReference>
<keyword evidence="11" id="KW-1207">Sterol metabolism</keyword>
<evidence type="ECO:0000259" key="20">
    <source>
        <dbReference type="Pfam" id="PF05199"/>
    </source>
</evidence>
<dbReference type="InterPro" id="IPR052542">
    <property type="entry name" value="Cholesterol_Oxidase"/>
</dbReference>
<evidence type="ECO:0000256" key="3">
    <source>
        <dbReference type="ARBA" id="ARBA00022548"/>
    </source>
</evidence>
<comment type="similarity">
    <text evidence="2">Belongs to the GMC oxidoreductase family.</text>
</comment>
<dbReference type="Proteomes" id="UP001501842">
    <property type="component" value="Unassembled WGS sequence"/>
</dbReference>
<reference evidence="22" key="1">
    <citation type="journal article" date="2019" name="Int. J. Syst. Evol. Microbiol.">
        <title>The Global Catalogue of Microorganisms (GCM) 10K type strain sequencing project: providing services to taxonomists for standard genome sequencing and annotation.</title>
        <authorList>
            <consortium name="The Broad Institute Genomics Platform"/>
            <consortium name="The Broad Institute Genome Sequencing Center for Infectious Disease"/>
            <person name="Wu L."/>
            <person name="Ma J."/>
        </authorList>
    </citation>
    <scope>NUCLEOTIDE SEQUENCE [LARGE SCALE GENOMIC DNA]</scope>
    <source>
        <strain evidence="22">JCM 8201</strain>
    </source>
</reference>
<evidence type="ECO:0000256" key="10">
    <source>
        <dbReference type="ARBA" id="ARBA00023098"/>
    </source>
</evidence>
<keyword evidence="12" id="KW-0753">Steroid metabolism</keyword>
<sequence length="555" mass="60334">MHELGEFDADVVIVGSGFGGSAAALRLTEAGHKVVVLERGRRLGDAELLRARKDPRAYLWQPGAGLRGFFWQRIFRDVGIIGASGVGGGSIVWAGVLLEPGEAFYRSPSWAHLAADWRAELAPYYQRAAGMLGRVRNAHFGPMDEYLREAARTLGAEDTFGPVPIAIHFGREGVTEPDPFFGGEGPERTGCKLCGECLLGCPYGAKNQLTRNYLHLAERYGAEIRAEHDVTGIRPLEGGGYEVSVAHPWKRRVVREPIRARRVVLAAGVLGTLELLFRCRDELGTLPRVSQRLGARVRTNSEAITTVLQPHGQDLSRGPTITTDFHPDADTHVTQNRYVGGWHMRLQIGPIVDGARPGRRALRTLGALVRRPFGQLRSMFARGFEQRLTALTVMQHLDNELAFEFRRSPFRPWRRVLRSRAIPGREAPTYLPVANKVTRAFADASGGKPGNLLGETVGGLSITAHILGGAVMGTDESEGVVNVDHEVFGHPGLFIADASTIPANLGVNPSLTITAMAERFAARFPDPPAGAVRRDPIVARAARAAQAASESRSTT</sequence>
<comment type="cofactor">
    <cofactor evidence="1">
        <name>FAD</name>
        <dbReference type="ChEBI" id="CHEBI:57692"/>
    </cofactor>
</comment>
<keyword evidence="10" id="KW-0443">Lipid metabolism</keyword>
<evidence type="ECO:0000256" key="8">
    <source>
        <dbReference type="ARBA" id="ARBA00023004"/>
    </source>
</evidence>
<dbReference type="Gene3D" id="3.50.50.60">
    <property type="entry name" value="FAD/NAD(P)-binding domain"/>
    <property type="match status" value="3"/>
</dbReference>
<evidence type="ECO:0000256" key="5">
    <source>
        <dbReference type="ARBA" id="ARBA00022723"/>
    </source>
</evidence>
<keyword evidence="4" id="KW-0285">Flavoprotein</keyword>
<gene>
    <name evidence="21" type="ORF">GCM10010439_51730</name>
</gene>
<comment type="caution">
    <text evidence="21">The sequence shown here is derived from an EMBL/GenBank/DDBJ whole genome shotgun (WGS) entry which is preliminary data.</text>
</comment>
<evidence type="ECO:0000256" key="12">
    <source>
        <dbReference type="ARBA" id="ARBA00023221"/>
    </source>
</evidence>
<keyword evidence="22" id="KW-1185">Reference proteome</keyword>
<feature type="domain" description="Glucose-methanol-choline oxidoreductase C-terminal" evidence="20">
    <location>
        <begin position="463"/>
        <end position="517"/>
    </location>
</feature>
<keyword evidence="7" id="KW-0560">Oxidoreductase</keyword>